<reference evidence="1 2" key="1">
    <citation type="submission" date="2023-09" db="EMBL/GenBank/DDBJ databases">
        <authorList>
            <person name="Rey-Velasco X."/>
        </authorList>
    </citation>
    <scope>NUCLEOTIDE SEQUENCE [LARGE SCALE GENOMIC DNA]</scope>
    <source>
        <strain evidence="1 2">F394</strain>
    </source>
</reference>
<accession>A0ABU3BN48</accession>
<protein>
    <recommendedName>
        <fullName evidence="3">MFS transporter</fullName>
    </recommendedName>
</protein>
<organism evidence="1 2">
    <name type="scientific">Rubrivirga litoralis</name>
    <dbReference type="NCBI Taxonomy" id="3075598"/>
    <lineage>
        <taxon>Bacteria</taxon>
        <taxon>Pseudomonadati</taxon>
        <taxon>Rhodothermota</taxon>
        <taxon>Rhodothermia</taxon>
        <taxon>Rhodothermales</taxon>
        <taxon>Rubricoccaceae</taxon>
        <taxon>Rubrivirga</taxon>
    </lineage>
</organism>
<dbReference type="RefSeq" id="WP_311661980.1">
    <property type="nucleotide sequence ID" value="NZ_JAVRHT010000004.1"/>
</dbReference>
<gene>
    <name evidence="1" type="ORF">RM540_02965</name>
</gene>
<dbReference type="Gene3D" id="3.60.20.10">
    <property type="entry name" value="Glutamine Phosphoribosylpyrophosphate, subunit 1, domain 1"/>
    <property type="match status" value="1"/>
</dbReference>
<evidence type="ECO:0000313" key="1">
    <source>
        <dbReference type="EMBL" id="MDT0630697.1"/>
    </source>
</evidence>
<evidence type="ECO:0000313" key="2">
    <source>
        <dbReference type="Proteomes" id="UP001267426"/>
    </source>
</evidence>
<keyword evidence="2" id="KW-1185">Reference proteome</keyword>
<dbReference type="EMBL" id="JAVRHT010000004">
    <property type="protein sequence ID" value="MDT0630697.1"/>
    <property type="molecule type" value="Genomic_DNA"/>
</dbReference>
<evidence type="ECO:0008006" key="3">
    <source>
        <dbReference type="Google" id="ProtNLM"/>
    </source>
</evidence>
<sequence length="197" mass="21060">MSTITVARVGGRIAIAADALTTFDETRLPPEMDAAGEKIVRVETPGGEAYVGIVGYTAHVLVIQDALERMEDADLGSRRGLFETFRALHPVLKEDYYLLPDSGQEGDPYESTQVSLVVAAPTGIFGVYDMREVHEFSRFWAMGSGAPYALGAMYARWPEAERGGVEAGALAALGVEAGCLFDRSSAPPVQTVVMDAA</sequence>
<dbReference type="InterPro" id="IPR029055">
    <property type="entry name" value="Ntn_hydrolases_N"/>
</dbReference>
<dbReference type="Proteomes" id="UP001267426">
    <property type="component" value="Unassembled WGS sequence"/>
</dbReference>
<name>A0ABU3BN48_9BACT</name>
<dbReference type="SUPFAM" id="SSF56235">
    <property type="entry name" value="N-terminal nucleophile aminohydrolases (Ntn hydrolases)"/>
    <property type="match status" value="1"/>
</dbReference>
<proteinExistence type="predicted"/>
<comment type="caution">
    <text evidence="1">The sequence shown here is derived from an EMBL/GenBank/DDBJ whole genome shotgun (WGS) entry which is preliminary data.</text>
</comment>